<dbReference type="KEGG" id="aab:A4R43_13190"/>
<evidence type="ECO:0008006" key="3">
    <source>
        <dbReference type="Google" id="ProtNLM"/>
    </source>
</evidence>
<dbReference type="Proteomes" id="UP000250434">
    <property type="component" value="Chromosome"/>
</dbReference>
<dbReference type="CDD" id="cd05403">
    <property type="entry name" value="NT_KNTase_like"/>
    <property type="match status" value="1"/>
</dbReference>
<dbReference type="InterPro" id="IPR043519">
    <property type="entry name" value="NT_sf"/>
</dbReference>
<accession>A0A344LK77</accession>
<dbReference type="Gene3D" id="3.30.460.10">
    <property type="entry name" value="Beta Polymerase, domain 2"/>
    <property type="match status" value="1"/>
</dbReference>
<proteinExistence type="predicted"/>
<evidence type="ECO:0000313" key="1">
    <source>
        <dbReference type="EMBL" id="AXB48451.1"/>
    </source>
</evidence>
<dbReference type="OrthoDB" id="7058480at2"/>
<dbReference type="AlphaFoldDB" id="A0A344LK77"/>
<keyword evidence="2" id="KW-1185">Reference proteome</keyword>
<reference evidence="1 2" key="1">
    <citation type="submission" date="2016-04" db="EMBL/GenBank/DDBJ databases">
        <title>Complete genome sequence and analysis of deep-sea sediment isolate, Amycolatopsis sp. WP1.</title>
        <authorList>
            <person name="Wang H."/>
            <person name="Chen S."/>
            <person name="Wu Q."/>
        </authorList>
    </citation>
    <scope>NUCLEOTIDE SEQUENCE [LARGE SCALE GENOMIC DNA]</scope>
    <source>
        <strain evidence="1 2">WP1</strain>
    </source>
</reference>
<protein>
    <recommendedName>
        <fullName evidence="3">Polymerase nucleotidyl transferase domain-containing protein</fullName>
    </recommendedName>
</protein>
<sequence>MTAEAVAAESARAFQEAFGDRLTAVYLLGSLAYGGFSPAVSDIDLALVLADSRDGDRETVDAVSEELRGRGGMYGKLSVFWASLGALSEGRDDGRFPALDRLQLADRSRLLTGVSVESKVARPEAAELALESARFAVGVLATDEVVAEFHQPRRLLSDAVWFTKAVLFPVRFLYSAMESGGRAATNDEAIEWYLARQGAPGKSLVGVAAGVRAGEPLAVGAEIAPELRELYRYYLDEVMARVEDADLVAAYGRWREKLS</sequence>
<organism evidence="1 2">
    <name type="scientific">Amycolatopsis albispora</name>
    <dbReference type="NCBI Taxonomy" id="1804986"/>
    <lineage>
        <taxon>Bacteria</taxon>
        <taxon>Bacillati</taxon>
        <taxon>Actinomycetota</taxon>
        <taxon>Actinomycetes</taxon>
        <taxon>Pseudonocardiales</taxon>
        <taxon>Pseudonocardiaceae</taxon>
        <taxon>Amycolatopsis</taxon>
    </lineage>
</organism>
<evidence type="ECO:0000313" key="2">
    <source>
        <dbReference type="Proteomes" id="UP000250434"/>
    </source>
</evidence>
<dbReference type="RefSeq" id="WP_113697554.1">
    <property type="nucleotide sequence ID" value="NZ_CP015163.1"/>
</dbReference>
<dbReference type="EMBL" id="CP015163">
    <property type="protein sequence ID" value="AXB48451.1"/>
    <property type="molecule type" value="Genomic_DNA"/>
</dbReference>
<name>A0A344LK77_9PSEU</name>
<gene>
    <name evidence="1" type="ORF">A4R43_13190</name>
</gene>
<dbReference type="SUPFAM" id="SSF81301">
    <property type="entry name" value="Nucleotidyltransferase"/>
    <property type="match status" value="1"/>
</dbReference>